<dbReference type="EMBL" id="AHCJ01000080">
    <property type="protein sequence ID" value="EOQ58085.1"/>
    <property type="molecule type" value="Genomic_DNA"/>
</dbReference>
<evidence type="ECO:0008006" key="3">
    <source>
        <dbReference type="Google" id="ProtNLM"/>
    </source>
</evidence>
<evidence type="ECO:0000313" key="2">
    <source>
        <dbReference type="Proteomes" id="UP000014060"/>
    </source>
</evidence>
<dbReference type="Proteomes" id="UP000014060">
    <property type="component" value="Unassembled WGS sequence"/>
</dbReference>
<accession>A0ABC9SR06</accession>
<organism evidence="1 2">
    <name type="scientific">Bacillus cereus TIAC219</name>
    <dbReference type="NCBI Taxonomy" id="718222"/>
    <lineage>
        <taxon>Bacteria</taxon>
        <taxon>Bacillati</taxon>
        <taxon>Bacillota</taxon>
        <taxon>Bacilli</taxon>
        <taxon>Bacillales</taxon>
        <taxon>Bacillaceae</taxon>
        <taxon>Bacillus</taxon>
        <taxon>Bacillus cereus group</taxon>
    </lineage>
</organism>
<proteinExistence type="predicted"/>
<protein>
    <recommendedName>
        <fullName evidence="3">Lipoprotein</fullName>
    </recommendedName>
</protein>
<gene>
    <name evidence="1" type="ORF">IAY_03737</name>
</gene>
<comment type="caution">
    <text evidence="1">The sequence shown here is derived from an EMBL/GenBank/DDBJ whole genome shotgun (WGS) entry which is preliminary data.</text>
</comment>
<sequence>MTVSLFFVKLISAIVASACVVPAINGIFSKIEEYVG</sequence>
<reference evidence="1 2" key="1">
    <citation type="submission" date="2013-01" db="EMBL/GenBank/DDBJ databases">
        <title>The Genome Sequence of Bacillus cereus TIAC219.</title>
        <authorList>
            <consortium name="The Broad Institute Genome Sequencing Platform"/>
            <consortium name="The Broad Institute Genome Sequencing Center for Infectious Disease"/>
            <person name="Feldgarden M."/>
            <person name="Van der Auwera G.A."/>
            <person name="Mahillon J."/>
            <person name="Duprez V."/>
            <person name="Timmery S."/>
            <person name="Mattelet C."/>
            <person name="Dierick K."/>
            <person name="Sun M."/>
            <person name="Yu Z."/>
            <person name="Zhu L."/>
            <person name="Hu X."/>
            <person name="Shank E.B."/>
            <person name="Swiecicka I."/>
            <person name="Hansen B.M."/>
            <person name="Andrup L."/>
            <person name="Walker B."/>
            <person name="Young S.K."/>
            <person name="Zeng Q."/>
            <person name="Gargeya S."/>
            <person name="Fitzgerald M."/>
            <person name="Haas B."/>
            <person name="Abouelleil A."/>
            <person name="Alvarado L."/>
            <person name="Arachchi H.M."/>
            <person name="Berlin A.M."/>
            <person name="Chapman S.B."/>
            <person name="Dewar J."/>
            <person name="Goldberg J."/>
            <person name="Griggs A."/>
            <person name="Gujja S."/>
            <person name="Hansen M."/>
            <person name="Howarth C."/>
            <person name="Imamovic A."/>
            <person name="Larimer J."/>
            <person name="McCowan C."/>
            <person name="Murphy C."/>
            <person name="Neiman D."/>
            <person name="Pearson M."/>
            <person name="Priest M."/>
            <person name="Roberts A."/>
            <person name="Saif S."/>
            <person name="Shea T."/>
            <person name="Sisk P."/>
            <person name="Sykes S."/>
            <person name="Wortman J."/>
            <person name="Nusbaum C."/>
            <person name="Birren B."/>
        </authorList>
    </citation>
    <scope>NUCLEOTIDE SEQUENCE [LARGE SCALE GENOMIC DNA]</scope>
    <source>
        <strain evidence="1 2">TIAC219</strain>
    </source>
</reference>
<dbReference type="AlphaFoldDB" id="A0ABC9SR06"/>
<name>A0ABC9SR06_BACCE</name>
<evidence type="ECO:0000313" key="1">
    <source>
        <dbReference type="EMBL" id="EOQ58085.1"/>
    </source>
</evidence>